<feature type="domain" description="F-box" evidence="2">
    <location>
        <begin position="15"/>
        <end position="55"/>
    </location>
</feature>
<evidence type="ECO:0000313" key="3">
    <source>
        <dbReference type="EMBL" id="KAK1610080.1"/>
    </source>
</evidence>
<dbReference type="EMBL" id="JAUUTY010000007">
    <property type="protein sequence ID" value="KAK1610080.1"/>
    <property type="molecule type" value="Genomic_DNA"/>
</dbReference>
<gene>
    <name evidence="3" type="ORF">QYE76_033753</name>
</gene>
<accession>A0AAD8QVV1</accession>
<feature type="region of interest" description="Disordered" evidence="1">
    <location>
        <begin position="70"/>
        <end position="92"/>
    </location>
</feature>
<protein>
    <recommendedName>
        <fullName evidence="2">F-box domain-containing protein</fullName>
    </recommendedName>
</protein>
<sequence>MGRSKKRGRNPANDLTDDLMVEILSRLPAKSVCRFKCVSKHWRHGLIAHPDHRSRLPQTLSGFFRSSETRIDDGTKSSPIIDSDDEDDYESDHDAEWTTAPNFVSILGKKEKHGVVSDPALSFLTGYRSVVPKSCSNGLLLCLCWKVASTTESDYMVCNPATQQWVTVPGNGHRFRTDMRMFLAAAASGHFHIFALLHDEDWEWYTEDVDIYSSEAGAWSHHESGWAWDTKVSHRGVFHHGMLHLVTISSTIVAVDTKGTTWRTIPLLESMATTYRYSSNGPFIGVSQERFHYVSHRRRDEHTLSVWILGDGDDDENQWTYRYSISTTRIFGARISDLEEYSLVGIHPECNTVFFGVKRHRKYVLLSYDMDRGKVRTLGHIRFGGWSYRPYLPYVPSFSRIVG</sequence>
<dbReference type="InterPro" id="IPR001810">
    <property type="entry name" value="F-box_dom"/>
</dbReference>
<dbReference type="PANTHER" id="PTHR35546:SF105">
    <property type="entry name" value="OS05G0139200 PROTEIN"/>
    <property type="match status" value="1"/>
</dbReference>
<proteinExistence type="predicted"/>
<dbReference type="InterPro" id="IPR036047">
    <property type="entry name" value="F-box-like_dom_sf"/>
</dbReference>
<keyword evidence="4" id="KW-1185">Reference proteome</keyword>
<dbReference type="Pfam" id="PF00646">
    <property type="entry name" value="F-box"/>
    <property type="match status" value="1"/>
</dbReference>
<dbReference type="CDD" id="cd22157">
    <property type="entry name" value="F-box_AtFBW1-like"/>
    <property type="match status" value="1"/>
</dbReference>
<dbReference type="SUPFAM" id="SSF117281">
    <property type="entry name" value="Kelch motif"/>
    <property type="match status" value="1"/>
</dbReference>
<dbReference type="InterPro" id="IPR015915">
    <property type="entry name" value="Kelch-typ_b-propeller"/>
</dbReference>
<organism evidence="3 4">
    <name type="scientific">Lolium multiflorum</name>
    <name type="common">Italian ryegrass</name>
    <name type="synonym">Lolium perenne subsp. multiflorum</name>
    <dbReference type="NCBI Taxonomy" id="4521"/>
    <lineage>
        <taxon>Eukaryota</taxon>
        <taxon>Viridiplantae</taxon>
        <taxon>Streptophyta</taxon>
        <taxon>Embryophyta</taxon>
        <taxon>Tracheophyta</taxon>
        <taxon>Spermatophyta</taxon>
        <taxon>Magnoliopsida</taxon>
        <taxon>Liliopsida</taxon>
        <taxon>Poales</taxon>
        <taxon>Poaceae</taxon>
        <taxon>BOP clade</taxon>
        <taxon>Pooideae</taxon>
        <taxon>Poodae</taxon>
        <taxon>Poeae</taxon>
        <taxon>Poeae Chloroplast Group 2 (Poeae type)</taxon>
        <taxon>Loliodinae</taxon>
        <taxon>Loliinae</taxon>
        <taxon>Lolium</taxon>
    </lineage>
</organism>
<name>A0AAD8QVV1_LOLMU</name>
<evidence type="ECO:0000313" key="4">
    <source>
        <dbReference type="Proteomes" id="UP001231189"/>
    </source>
</evidence>
<dbReference type="InterPro" id="IPR056592">
    <property type="entry name" value="Beta-prop_At3g26010-like"/>
</dbReference>
<evidence type="ECO:0000259" key="2">
    <source>
        <dbReference type="SMART" id="SM00256"/>
    </source>
</evidence>
<feature type="compositionally biased region" description="Acidic residues" evidence="1">
    <location>
        <begin position="82"/>
        <end position="92"/>
    </location>
</feature>
<evidence type="ECO:0000256" key="1">
    <source>
        <dbReference type="SAM" id="MobiDB-lite"/>
    </source>
</evidence>
<dbReference type="Pfam" id="PF24750">
    <property type="entry name" value="b-prop_At3g26010-like"/>
    <property type="match status" value="1"/>
</dbReference>
<dbReference type="InterPro" id="IPR055290">
    <property type="entry name" value="At3g26010-like"/>
</dbReference>
<dbReference type="AlphaFoldDB" id="A0AAD8QVV1"/>
<dbReference type="Gene3D" id="1.20.1280.50">
    <property type="match status" value="1"/>
</dbReference>
<dbReference type="SUPFAM" id="SSF81383">
    <property type="entry name" value="F-box domain"/>
    <property type="match status" value="1"/>
</dbReference>
<dbReference type="SMART" id="SM00256">
    <property type="entry name" value="FBOX"/>
    <property type="match status" value="1"/>
</dbReference>
<dbReference type="PANTHER" id="PTHR35546">
    <property type="entry name" value="F-BOX PROTEIN INTERACTION DOMAIN PROTEIN-RELATED"/>
    <property type="match status" value="1"/>
</dbReference>
<reference evidence="3" key="1">
    <citation type="submission" date="2023-07" db="EMBL/GenBank/DDBJ databases">
        <title>A chromosome-level genome assembly of Lolium multiflorum.</title>
        <authorList>
            <person name="Chen Y."/>
            <person name="Copetti D."/>
            <person name="Kolliker R."/>
            <person name="Studer B."/>
        </authorList>
    </citation>
    <scope>NUCLEOTIDE SEQUENCE</scope>
    <source>
        <strain evidence="3">02402/16</strain>
        <tissue evidence="3">Leaf</tissue>
    </source>
</reference>
<dbReference type="Proteomes" id="UP001231189">
    <property type="component" value="Unassembled WGS sequence"/>
</dbReference>
<comment type="caution">
    <text evidence="3">The sequence shown here is derived from an EMBL/GenBank/DDBJ whole genome shotgun (WGS) entry which is preliminary data.</text>
</comment>